<dbReference type="InterPro" id="IPR001680">
    <property type="entry name" value="WD40_rpt"/>
</dbReference>
<evidence type="ECO:0000256" key="7">
    <source>
        <dbReference type="ARBA" id="ARBA00023242"/>
    </source>
</evidence>
<keyword evidence="3" id="KW-0698">rRNA processing</keyword>
<evidence type="ECO:0008006" key="10">
    <source>
        <dbReference type="Google" id="ProtNLM"/>
    </source>
</evidence>
<comment type="subcellular location">
    <subcellularLocation>
        <location evidence="1">Nucleus</location>
        <location evidence="1">Nucleolus</location>
    </subcellularLocation>
</comment>
<name>A0A1J4MXN6_9CRYT</name>
<keyword evidence="9" id="KW-1185">Reference proteome</keyword>
<evidence type="ECO:0000313" key="9">
    <source>
        <dbReference type="Proteomes" id="UP000186804"/>
    </source>
</evidence>
<dbReference type="OrthoDB" id="4096at2759"/>
<dbReference type="GO" id="GO:0032040">
    <property type="term" value="C:small-subunit processome"/>
    <property type="evidence" value="ECO:0007669"/>
    <property type="project" value="InterPro"/>
</dbReference>
<dbReference type="GO" id="GO:0003723">
    <property type="term" value="F:RNA binding"/>
    <property type="evidence" value="ECO:0007669"/>
    <property type="project" value="InterPro"/>
</dbReference>
<keyword evidence="4" id="KW-0853">WD repeat</keyword>
<dbReference type="PANTHER" id="PTHR44215:SF1">
    <property type="entry name" value="WD REPEAT-CONTAINING PROTEIN 75"/>
    <property type="match status" value="1"/>
</dbReference>
<keyword evidence="7" id="KW-0539">Nucleus</keyword>
<evidence type="ECO:0000256" key="6">
    <source>
        <dbReference type="ARBA" id="ARBA00023163"/>
    </source>
</evidence>
<keyword evidence="5" id="KW-0677">Repeat</keyword>
<dbReference type="SUPFAM" id="SSF50978">
    <property type="entry name" value="WD40 repeat-like"/>
    <property type="match status" value="1"/>
</dbReference>
<evidence type="ECO:0000256" key="5">
    <source>
        <dbReference type="ARBA" id="ARBA00022737"/>
    </source>
</evidence>
<evidence type="ECO:0000256" key="1">
    <source>
        <dbReference type="ARBA" id="ARBA00004604"/>
    </source>
</evidence>
<dbReference type="InterPro" id="IPR036322">
    <property type="entry name" value="WD40_repeat_dom_sf"/>
</dbReference>
<dbReference type="GeneID" id="92367533"/>
<evidence type="ECO:0000313" key="8">
    <source>
        <dbReference type="EMBL" id="OII78291.1"/>
    </source>
</evidence>
<dbReference type="SMART" id="SM00320">
    <property type="entry name" value="WD40"/>
    <property type="match status" value="3"/>
</dbReference>
<dbReference type="InterPro" id="IPR053826">
    <property type="entry name" value="WDR75"/>
</dbReference>
<dbReference type="PANTHER" id="PTHR44215">
    <property type="entry name" value="WD REPEAT-CONTAINING PROTEIN 75"/>
    <property type="match status" value="1"/>
</dbReference>
<reference evidence="8 9" key="1">
    <citation type="submission" date="2016-10" db="EMBL/GenBank/DDBJ databases">
        <title>Reductive evolution of mitochondrial metabolism and differential evolution of invasion-related proteins in Cryptosporidium.</title>
        <authorList>
            <person name="Liu S."/>
            <person name="Roellig D.M."/>
            <person name="Guo Y."/>
            <person name="Li N."/>
            <person name="Frace M.A."/>
            <person name="Tang K."/>
            <person name="Zhang L."/>
            <person name="Feng Y."/>
            <person name="Xiao L."/>
        </authorList>
    </citation>
    <scope>NUCLEOTIDE SEQUENCE [LARGE SCALE GENOMIC DNA]</scope>
    <source>
        <strain evidence="8">30847</strain>
    </source>
</reference>
<organism evidence="8 9">
    <name type="scientific">Cryptosporidium andersoni</name>
    <dbReference type="NCBI Taxonomy" id="117008"/>
    <lineage>
        <taxon>Eukaryota</taxon>
        <taxon>Sar</taxon>
        <taxon>Alveolata</taxon>
        <taxon>Apicomplexa</taxon>
        <taxon>Conoidasida</taxon>
        <taxon>Coccidia</taxon>
        <taxon>Eucoccidiorida</taxon>
        <taxon>Eimeriorina</taxon>
        <taxon>Cryptosporidiidae</taxon>
        <taxon>Cryptosporidium</taxon>
    </lineage>
</organism>
<dbReference type="PROSITE" id="PS51257">
    <property type="entry name" value="PROKAR_LIPOPROTEIN"/>
    <property type="match status" value="1"/>
</dbReference>
<dbReference type="Gene3D" id="2.130.10.10">
    <property type="entry name" value="YVTN repeat-like/Quinoprotein amine dehydrogenase"/>
    <property type="match status" value="1"/>
</dbReference>
<evidence type="ECO:0000256" key="2">
    <source>
        <dbReference type="ARBA" id="ARBA00022517"/>
    </source>
</evidence>
<dbReference type="RefSeq" id="XP_067070137.1">
    <property type="nucleotide sequence ID" value="XM_067213575.1"/>
</dbReference>
<dbReference type="EMBL" id="LRBS01000002">
    <property type="protein sequence ID" value="OII78291.1"/>
    <property type="molecule type" value="Genomic_DNA"/>
</dbReference>
<dbReference type="GO" id="GO:0045943">
    <property type="term" value="P:positive regulation of transcription by RNA polymerase I"/>
    <property type="evidence" value="ECO:0007669"/>
    <property type="project" value="InterPro"/>
</dbReference>
<proteinExistence type="predicted"/>
<sequence length="1022" mass="115759">MNKLEALNSSQFSGGCFSLRIKPVFCLGGKYLAIPKGRDKTVFIYETLGDGSIISKLVGAKTPISGVLSLRLNPDIIIISSLDGKCRLYKFIENELTINPIFEFEINGNSSIIDMKTTDKDIFFLTTTAESICEIPLNTNFVSIFSVSIEGILKLTSDNEIDTENIGKSIKPREVIKFSYGASSFEVSKDGNLFCFIWRNILILWTPIYSDKIVRFRHSEYLISMDICYNCQFVVTGDVYGRLTYWFVPPIDYKNENSIWNEASNIDEERYDKMLMNNSINTSTSHWHSHELRAISMIPESDVVLSGGEEAVLVLWRQTFASDTFRKKESLSPQQSGTRQFLPRLGAPIYTISVFSSSYNKKVFKMGTIVPDLTVAITCADNCIRIVDLVHMKIINSIRGIAIPYNLVVSPNIKLGYNKLTSDNCKCNTSSMKLSNYSGYSSGLPVAIIGHPFKVHIHDAYKDKSIASILTKCEESYVSSIGEGLSAPKYSDVLNKHSFLSMVTFSDCGRYSVTSECHKYGILKNKKSRYNLKFWEKIESEDSISYKIMTEIVDVHLDTVVALFQCSSSNYSYECKYPIFLTASKDKYIKLWVYNNEVNEWYCAQVISCYEKYIFTSNIYLETGIVAVSVPNLIVLYSFNNEDMSLNEVKAIPVPKYQGMAISEQQIVLSQIEIVKKSDSIFLIGVISSELVSKLLIWNLDTYVLVWEGKFNSSSFIVNGKNLLENFTFAIIDRDPKATINLYDICLDPFNLINIASLGLEIPEDNWISDALICHRLKTSQCYIVTLLSSADIYIKLLGCLDNKLEDESLDSTIGTIRDVEREVKSDDLHNLDIIKQIEELYISSGFEKQLINDTKIRKSQENPLSSVSNKIKELINSCDNKDDTLSKFSTLYCSKFDKAQQFGNTKMRNLSRGLNTYLCPLPSSLLQSMINCPLHNIQETGVVEVIQTKDHKKQNNSSFGITSKFNCEPLKPLQSHKLQSIIRKYSDKDITMDKKKTIEAYSHNKSKKKKKIVAFDTQEVA</sequence>
<dbReference type="VEuPathDB" id="CryptoDB:cand_033490"/>
<dbReference type="GO" id="GO:0006364">
    <property type="term" value="P:rRNA processing"/>
    <property type="evidence" value="ECO:0007669"/>
    <property type="project" value="UniProtKB-KW"/>
</dbReference>
<dbReference type="InterPro" id="IPR015943">
    <property type="entry name" value="WD40/YVTN_repeat-like_dom_sf"/>
</dbReference>
<evidence type="ECO:0000256" key="3">
    <source>
        <dbReference type="ARBA" id="ARBA00022552"/>
    </source>
</evidence>
<dbReference type="GO" id="GO:2000234">
    <property type="term" value="P:positive regulation of rRNA processing"/>
    <property type="evidence" value="ECO:0007669"/>
    <property type="project" value="TreeGrafter"/>
</dbReference>
<dbReference type="Proteomes" id="UP000186804">
    <property type="component" value="Unassembled WGS sequence"/>
</dbReference>
<dbReference type="AlphaFoldDB" id="A0A1J4MXN6"/>
<comment type="caution">
    <text evidence="8">The sequence shown here is derived from an EMBL/GenBank/DDBJ whole genome shotgun (WGS) entry which is preliminary data.</text>
</comment>
<keyword evidence="6" id="KW-0804">Transcription</keyword>
<accession>A0A1J4MXN6</accession>
<gene>
    <name evidence="8" type="ORF">cand_033490</name>
</gene>
<protein>
    <recommendedName>
        <fullName evidence="10">WD domain-containing protein</fullName>
    </recommendedName>
</protein>
<evidence type="ECO:0000256" key="4">
    <source>
        <dbReference type="ARBA" id="ARBA00022574"/>
    </source>
</evidence>
<keyword evidence="2" id="KW-0690">Ribosome biogenesis</keyword>